<evidence type="ECO:0000259" key="12">
    <source>
        <dbReference type="Pfam" id="PF01636"/>
    </source>
</evidence>
<evidence type="ECO:0000313" key="13">
    <source>
        <dbReference type="EMBL" id="CRL64789.1"/>
    </source>
</evidence>
<evidence type="ECO:0000256" key="8">
    <source>
        <dbReference type="ARBA" id="ARBA00022840"/>
    </source>
</evidence>
<evidence type="ECO:0000256" key="2">
    <source>
        <dbReference type="ARBA" id="ARBA00022527"/>
    </source>
</evidence>
<dbReference type="NCBIfam" id="NF008738">
    <property type="entry name" value="PRK11768.1"/>
    <property type="match status" value="1"/>
</dbReference>
<dbReference type="InterPro" id="IPR002575">
    <property type="entry name" value="Aminoglycoside_PTrfase"/>
</dbReference>
<evidence type="ECO:0000256" key="9">
    <source>
        <dbReference type="ARBA" id="ARBA00022842"/>
    </source>
</evidence>
<feature type="domain" description="Aminoglycoside phosphotransferase" evidence="12">
    <location>
        <begin position="33"/>
        <end position="264"/>
    </location>
</feature>
<dbReference type="EC" id="2.7.11.1" evidence="11"/>
<feature type="binding site" evidence="11">
    <location>
        <position position="220"/>
    </location>
    <ligand>
        <name>Mg(2+)</name>
        <dbReference type="ChEBI" id="CHEBI:18420"/>
    </ligand>
</feature>
<comment type="catalytic activity">
    <reaction evidence="11">
        <text>L-seryl-[protein] + ATP = O-phospho-L-seryl-[protein] + ADP + H(+)</text>
        <dbReference type="Rhea" id="RHEA:17989"/>
        <dbReference type="Rhea" id="RHEA-COMP:9863"/>
        <dbReference type="Rhea" id="RHEA-COMP:11604"/>
        <dbReference type="ChEBI" id="CHEBI:15378"/>
        <dbReference type="ChEBI" id="CHEBI:29999"/>
        <dbReference type="ChEBI" id="CHEBI:30616"/>
        <dbReference type="ChEBI" id="CHEBI:83421"/>
        <dbReference type="ChEBI" id="CHEBI:456216"/>
        <dbReference type="EC" id="2.7.11.1"/>
    </reaction>
</comment>
<accession>A0A0G4QGM7</accession>
<protein>
    <recommendedName>
        <fullName evidence="11">Stress response kinase A</fullName>
        <ecNumber evidence="11">2.7.11.1</ecNumber>
    </recommendedName>
    <alternativeName>
        <fullName evidence="11">Serine/threonine-protein kinase SrkA</fullName>
    </alternativeName>
</protein>
<dbReference type="GO" id="GO:0106310">
    <property type="term" value="F:protein serine kinase activity"/>
    <property type="evidence" value="ECO:0007669"/>
    <property type="project" value="RHEA"/>
</dbReference>
<keyword evidence="5 11" id="KW-0479">Metal-binding</keyword>
<comment type="catalytic activity">
    <reaction evidence="11">
        <text>L-threonyl-[protein] + ATP = O-phospho-L-threonyl-[protein] + ADP + H(+)</text>
        <dbReference type="Rhea" id="RHEA:46608"/>
        <dbReference type="Rhea" id="RHEA-COMP:11060"/>
        <dbReference type="Rhea" id="RHEA-COMP:11605"/>
        <dbReference type="ChEBI" id="CHEBI:15378"/>
        <dbReference type="ChEBI" id="CHEBI:30013"/>
        <dbReference type="ChEBI" id="CHEBI:30616"/>
        <dbReference type="ChEBI" id="CHEBI:61977"/>
        <dbReference type="ChEBI" id="CHEBI:456216"/>
        <dbReference type="EC" id="2.7.11.1"/>
    </reaction>
</comment>
<dbReference type="HAMAP" id="MF_01497">
    <property type="entry name" value="SrkA_kinase"/>
    <property type="match status" value="1"/>
</dbReference>
<evidence type="ECO:0000256" key="4">
    <source>
        <dbReference type="ARBA" id="ARBA00022679"/>
    </source>
</evidence>
<keyword evidence="2 11" id="KW-0723">Serine/threonine-protein kinase</keyword>
<evidence type="ECO:0000313" key="14">
    <source>
        <dbReference type="Proteomes" id="UP000183920"/>
    </source>
</evidence>
<dbReference type="Gene3D" id="1.10.510.10">
    <property type="entry name" value="Transferase(Phosphotransferase) domain 1"/>
    <property type="match status" value="1"/>
</dbReference>
<dbReference type="Gene3D" id="1.20.1270.170">
    <property type="match status" value="1"/>
</dbReference>
<comment type="subunit">
    <text evidence="11">Monomer.</text>
</comment>
<evidence type="ECO:0000256" key="11">
    <source>
        <dbReference type="HAMAP-Rule" id="MF_01497"/>
    </source>
</evidence>
<evidence type="ECO:0000256" key="5">
    <source>
        <dbReference type="ARBA" id="ARBA00022723"/>
    </source>
</evidence>
<dbReference type="InterPro" id="IPR011009">
    <property type="entry name" value="Kinase-like_dom_sf"/>
</dbReference>
<dbReference type="Pfam" id="PF01636">
    <property type="entry name" value="APH"/>
    <property type="match status" value="1"/>
</dbReference>
<proteinExistence type="inferred from homology"/>
<keyword evidence="3 11" id="KW-0597">Phosphoprotein</keyword>
<keyword evidence="7 11" id="KW-0418">Kinase</keyword>
<keyword evidence="4 11" id="KW-0808">Transferase</keyword>
<dbReference type="Gene3D" id="3.30.200.70">
    <property type="match status" value="1"/>
</dbReference>
<dbReference type="EMBL" id="CVRY01000007">
    <property type="protein sequence ID" value="CRL64789.1"/>
    <property type="molecule type" value="Genomic_DNA"/>
</dbReference>
<comment type="similarity">
    <text evidence="11">Belongs to the SrkA/RdoA protein kinase family.</text>
</comment>
<feature type="active site" evidence="11">
    <location>
        <position position="220"/>
    </location>
</feature>
<comment type="cofactor">
    <cofactor evidence="11">
        <name>Mg(2+)</name>
        <dbReference type="ChEBI" id="CHEBI:18420"/>
    </cofactor>
</comment>
<feature type="binding site" evidence="11">
    <location>
        <position position="209"/>
    </location>
    <ligand>
        <name>Mg(2+)</name>
        <dbReference type="ChEBI" id="CHEBI:18420"/>
    </ligand>
</feature>
<dbReference type="SUPFAM" id="SSF56112">
    <property type="entry name" value="Protein kinase-like (PK-like)"/>
    <property type="match status" value="1"/>
</dbReference>
<keyword evidence="6 11" id="KW-0547">Nucleotide-binding</keyword>
<keyword evidence="1 11" id="KW-0963">Cytoplasm</keyword>
<dbReference type="RefSeq" id="WP_072064798.1">
    <property type="nucleotide sequence ID" value="NZ_CVRY01000007.1"/>
</dbReference>
<evidence type="ECO:0000256" key="6">
    <source>
        <dbReference type="ARBA" id="ARBA00022741"/>
    </source>
</evidence>
<evidence type="ECO:0000256" key="3">
    <source>
        <dbReference type="ARBA" id="ARBA00022553"/>
    </source>
</evidence>
<feature type="active site" description="Proton acceptor" evidence="11">
    <location>
        <position position="204"/>
    </location>
</feature>
<comment type="function">
    <text evidence="11">A protein kinase that phosphorylates Ser and Thr residues. Probably acts to suppress the effects of stress linked to accumulation of reactive oxygen species. Probably involved in the extracytoplasmic stress response.</text>
</comment>
<evidence type="ECO:0000256" key="10">
    <source>
        <dbReference type="ARBA" id="ARBA00023016"/>
    </source>
</evidence>
<dbReference type="InterPro" id="IPR032882">
    <property type="entry name" value="SrkA/RdoA"/>
</dbReference>
<dbReference type="GO" id="GO:0000287">
    <property type="term" value="F:magnesium ion binding"/>
    <property type="evidence" value="ECO:0007669"/>
    <property type="project" value="UniProtKB-UniRule"/>
</dbReference>
<sequence>MEMSASFNFQGLSPDNIWDALVKIGFYPESGLTELNSYENRVFQFMDEHRQRYVVKFYRPQRWSYEQIKEEHEFVLALKEAEISVAAPLMINSETVHLSDGGFYFAIFPSIGGRAYETDNLFQLEEVGRTLGCIHQIGRKKSYEYRPTVSIAEYLITPKLEFESSALIPNNLKPQFIEVIDKLIHDVRPRIEDSAWQMLRLHGDCHPGNILWRDEVVMVDFDDSRMGPAVQDFWMLLNGSRQEQVIQLDTILESYYEYQDFDLRELSLIEPLRAMRMVHYLAWVLKRWNDPAFPRAFVWFQEQDFWFKQLALFKGQVEQLNEPPLQLSPMY</sequence>
<keyword evidence="9 11" id="KW-0460">Magnesium</keyword>
<feature type="site" description="ATP" evidence="11">
    <location>
        <position position="37"/>
    </location>
</feature>
<dbReference type="AlphaFoldDB" id="A0A0G4QGM7"/>
<dbReference type="GO" id="GO:0005524">
    <property type="term" value="F:ATP binding"/>
    <property type="evidence" value="ECO:0007669"/>
    <property type="project" value="UniProtKB-UniRule"/>
</dbReference>
<dbReference type="GO" id="GO:0005737">
    <property type="term" value="C:cytoplasm"/>
    <property type="evidence" value="ECO:0007669"/>
    <property type="project" value="UniProtKB-SubCell"/>
</dbReference>
<keyword evidence="10 11" id="KW-0346">Stress response</keyword>
<comment type="subcellular location">
    <subcellularLocation>
        <location evidence="11">Cytoplasm</location>
    </subcellularLocation>
</comment>
<gene>
    <name evidence="11" type="primary">srkA</name>
    <name evidence="13" type="ORF">BN1804_03168</name>
</gene>
<reference evidence="14" key="1">
    <citation type="submission" date="2015-06" db="EMBL/GenBank/DDBJ databases">
        <authorList>
            <person name="Urmite Genomes"/>
        </authorList>
    </citation>
    <scope>NUCLEOTIDE SEQUENCE [LARGE SCALE GENOMIC DNA]</scope>
    <source>
        <strain evidence="14">CSUR P1867</strain>
    </source>
</reference>
<evidence type="ECO:0000256" key="1">
    <source>
        <dbReference type="ARBA" id="ARBA00022490"/>
    </source>
</evidence>
<dbReference type="GO" id="GO:0004674">
    <property type="term" value="F:protein serine/threonine kinase activity"/>
    <property type="evidence" value="ECO:0007669"/>
    <property type="project" value="UniProtKB-UniRule"/>
</dbReference>
<dbReference type="Proteomes" id="UP000183920">
    <property type="component" value="Unassembled WGS sequence"/>
</dbReference>
<organism evidence="13 14">
    <name type="scientific">Proteus penneri</name>
    <dbReference type="NCBI Taxonomy" id="102862"/>
    <lineage>
        <taxon>Bacteria</taxon>
        <taxon>Pseudomonadati</taxon>
        <taxon>Pseudomonadota</taxon>
        <taxon>Gammaproteobacteria</taxon>
        <taxon>Enterobacterales</taxon>
        <taxon>Morganellaceae</taxon>
        <taxon>Proteus</taxon>
    </lineage>
</organism>
<evidence type="ECO:0000256" key="7">
    <source>
        <dbReference type="ARBA" id="ARBA00022777"/>
    </source>
</evidence>
<keyword evidence="8 11" id="KW-0067">ATP-binding</keyword>
<dbReference type="PANTHER" id="PTHR39573">
    <property type="entry name" value="STRESS RESPONSE KINASE A"/>
    <property type="match status" value="1"/>
</dbReference>
<dbReference type="PANTHER" id="PTHR39573:SF1">
    <property type="entry name" value="STRESS RESPONSE KINASE A"/>
    <property type="match status" value="1"/>
</dbReference>
<name>A0A0G4QGM7_9GAMM</name>